<dbReference type="AlphaFoldDB" id="A0A3N0B1S3"/>
<dbReference type="Gene3D" id="1.25.40.10">
    <property type="entry name" value="Tetratricopeptide repeat domain"/>
    <property type="match status" value="1"/>
</dbReference>
<organism evidence="1 2">
    <name type="scientific">Slackia equolifaciens</name>
    <dbReference type="NCBI Taxonomy" id="498718"/>
    <lineage>
        <taxon>Bacteria</taxon>
        <taxon>Bacillati</taxon>
        <taxon>Actinomycetota</taxon>
        <taxon>Coriobacteriia</taxon>
        <taxon>Eggerthellales</taxon>
        <taxon>Eggerthellaceae</taxon>
        <taxon>Slackia</taxon>
    </lineage>
</organism>
<dbReference type="InterPro" id="IPR011990">
    <property type="entry name" value="TPR-like_helical_dom_sf"/>
</dbReference>
<protein>
    <submittedName>
        <fullName evidence="1">Uncharacterized protein</fullName>
    </submittedName>
</protein>
<keyword evidence="2" id="KW-1185">Reference proteome</keyword>
<reference evidence="2" key="1">
    <citation type="submission" date="2018-05" db="EMBL/GenBank/DDBJ databases">
        <title>Genome Sequencing of selected type strains of the family Eggerthellaceae.</title>
        <authorList>
            <person name="Danylec N."/>
            <person name="Stoll D.A."/>
            <person name="Doetsch A."/>
            <person name="Huch M."/>
        </authorList>
    </citation>
    <scope>NUCLEOTIDE SEQUENCE [LARGE SCALE GENOMIC DNA]</scope>
    <source>
        <strain evidence="2">DSM 24851</strain>
    </source>
</reference>
<dbReference type="Proteomes" id="UP000269591">
    <property type="component" value="Unassembled WGS sequence"/>
</dbReference>
<dbReference type="SUPFAM" id="SSF48452">
    <property type="entry name" value="TPR-like"/>
    <property type="match status" value="1"/>
</dbReference>
<evidence type="ECO:0000313" key="1">
    <source>
        <dbReference type="EMBL" id="RNL41081.1"/>
    </source>
</evidence>
<name>A0A3N0B1S3_9ACTN</name>
<accession>A0A3N0B1S3</accession>
<dbReference type="RefSeq" id="WP_123208365.1">
    <property type="nucleotide sequence ID" value="NZ_JBHTHO010000001.1"/>
</dbReference>
<dbReference type="EMBL" id="QIBX01000003">
    <property type="protein sequence ID" value="RNL41081.1"/>
    <property type="molecule type" value="Genomic_DNA"/>
</dbReference>
<dbReference type="OrthoDB" id="3237872at2"/>
<dbReference type="SMART" id="SM00028">
    <property type="entry name" value="TPR"/>
    <property type="match status" value="2"/>
</dbReference>
<evidence type="ECO:0000313" key="2">
    <source>
        <dbReference type="Proteomes" id="UP000269591"/>
    </source>
</evidence>
<sequence length="910" mass="100560">MDSTYPVKLGLFAKSTRLTNVPYAPEGRVYGMVSSGIKMPLGGSFYIAEFDPAHSNRVRVVAYVDMYGRAFACDEPLDVPPAMTPQVLIQTYSGAQGAQGCIQVQVGAEQDALTPIMEFSKTGEAVAEMRLTFGLSLKRAEDSGVSFAFMKHDLPYDEFMSICFLSLYKHLPPVIAHSTTAPAASGSGAFDLADVFMRLGSGDFFSGVDREVLEAENSWQESPESARGVERYLVRLLREEGVVGKTASDFAVRFKEDDDPVEPSVHLIRTLSYANTYYIDFSYGYGFDVVENGLFRAHAASASQRATLIGAEGALNRFLLLTDYLQDVGAGNLKEDEALCAQYDAWLIDRICTQAPDPRRPEGVKGRWGRHLKFAQAVESLRLPYRIGYDFRTNEAGDALAVNVSMPPVASFPKSVWDAQAQDFRRTTPADSNASYVRYASHVCILLAAAAMHVSSRVARVLVTCQKPEEGFAPVLSVELTRALVEDAFARDEERAFADPFAILNAASARYEMGEGFELGRIDPLFTFYEGEFALNREPLVYDDPAPLNDAARRELGVERGCDLNIFEERDRRKLAEETVAAMAQGDDAAVEAIKAIHDRSENLTVRRVCQMLLDDFARGNLDAQSELEVREAFLDAYGFKAPMTRAYALSREGDDVGASKVLDSLQAAVDSCKAFNDTSRICYRYFDSYATRVLYEKYCAEDRGGRRVLPLANEPYLVHDLYAQVLSGSIAGQDEALVHAKRCIELAPAYSTAYLRAARAYFVKADFASEAAMCIKALEVAWNPEDAGLAYYWLAFAYWKMDRFELAVACYRRCIALGSQMASQAEEECAELVEGVKGLQRHSALKERELMIEAGIPYDALHDNAQHLLKIAEEAIDSNNDALGTVLASSALRGIRDDAMLPTIRSLQP</sequence>
<dbReference type="InterPro" id="IPR019734">
    <property type="entry name" value="TPR_rpt"/>
</dbReference>
<comment type="caution">
    <text evidence="1">The sequence shown here is derived from an EMBL/GenBank/DDBJ whole genome shotgun (WGS) entry which is preliminary data.</text>
</comment>
<gene>
    <name evidence="1" type="ORF">DMP06_03560</name>
</gene>
<proteinExistence type="predicted"/>